<feature type="transmembrane region" description="Helical" evidence="1">
    <location>
        <begin position="61"/>
        <end position="81"/>
    </location>
</feature>
<keyword evidence="1" id="KW-1133">Transmembrane helix</keyword>
<keyword evidence="1" id="KW-0472">Membrane</keyword>
<organism evidence="2 3">
    <name type="scientific">Geobacillus subterraneus</name>
    <dbReference type="NCBI Taxonomy" id="129338"/>
    <lineage>
        <taxon>Bacteria</taxon>
        <taxon>Bacillati</taxon>
        <taxon>Bacillota</taxon>
        <taxon>Bacilli</taxon>
        <taxon>Bacillales</taxon>
        <taxon>Anoxybacillaceae</taxon>
        <taxon>Geobacillus</taxon>
    </lineage>
</organism>
<dbReference type="EMBL" id="AP022557">
    <property type="protein sequence ID" value="BBW95284.1"/>
    <property type="molecule type" value="Genomic_DNA"/>
</dbReference>
<evidence type="ECO:0000313" key="3">
    <source>
        <dbReference type="Proteomes" id="UP000501421"/>
    </source>
</evidence>
<reference evidence="3" key="1">
    <citation type="journal article" date="2020" name="Microbiol. Resour. Announc.">
        <title>Complete Genome Sequence of Geobacillus sp. Strain E55-1, Isolated from Mine Geyser in Japan.</title>
        <authorList>
            <person name="Miyazaki K."/>
            <person name="Hase E."/>
            <person name="Tokito N."/>
        </authorList>
    </citation>
    <scope>NUCLEOTIDE SEQUENCE [LARGE SCALE GENOMIC DNA]</scope>
    <source>
        <strain evidence="3">E55-1</strain>
    </source>
</reference>
<gene>
    <name evidence="2" type="primary">ytpI</name>
    <name evidence="2" type="ORF">GsuE55_01170</name>
</gene>
<dbReference type="AlphaFoldDB" id="A0A679FR92"/>
<feature type="transmembrane region" description="Helical" evidence="1">
    <location>
        <begin position="34"/>
        <end position="55"/>
    </location>
</feature>
<accession>A0A679FR92</accession>
<keyword evidence="1" id="KW-0812">Transmembrane</keyword>
<dbReference type="InterPro" id="IPR025618">
    <property type="entry name" value="YtpI"/>
</dbReference>
<keyword evidence="3" id="KW-1185">Reference proteome</keyword>
<name>A0A679FR92_9BACL</name>
<sequence length="101" mass="11672">MPALVIFIIFSFSFYVYYKIRYVRSERPIERRFLSAKASVALGLFVALFGINQLFLYQTTVTYIIAAIFIILGFGSAWAGYRAYRYYLPQAVEEAEAAKQK</sequence>
<proteinExistence type="predicted"/>
<dbReference type="Proteomes" id="UP000501421">
    <property type="component" value="Chromosome"/>
</dbReference>
<feature type="transmembrane region" description="Helical" evidence="1">
    <location>
        <begin position="6"/>
        <end position="22"/>
    </location>
</feature>
<dbReference type="RefSeq" id="WP_033844312.1">
    <property type="nucleotide sequence ID" value="NZ_AP022557.1"/>
</dbReference>
<evidence type="ECO:0000313" key="2">
    <source>
        <dbReference type="EMBL" id="BBW95284.1"/>
    </source>
</evidence>
<evidence type="ECO:0000256" key="1">
    <source>
        <dbReference type="SAM" id="Phobius"/>
    </source>
</evidence>
<protein>
    <submittedName>
        <fullName evidence="2">Membrane protein YtpI</fullName>
    </submittedName>
</protein>
<dbReference type="Pfam" id="PF14007">
    <property type="entry name" value="YtpI"/>
    <property type="match status" value="1"/>
</dbReference>